<evidence type="ECO:0000313" key="2">
    <source>
        <dbReference type="Proteomes" id="UP000827872"/>
    </source>
</evidence>
<sequence>MPGMIVAYNLPLCFKLCRLNTVHSEEITEVKNHPPSLCFCAGPEEQLCNRNIFLLFVSYQAVTKTMFLNSKCWNVFFFAKTVSNSTNIIFVSQVCQYIPLKCE</sequence>
<organism evidence="1 2">
    <name type="scientific">Sphaerodactylus townsendi</name>
    <dbReference type="NCBI Taxonomy" id="933632"/>
    <lineage>
        <taxon>Eukaryota</taxon>
        <taxon>Metazoa</taxon>
        <taxon>Chordata</taxon>
        <taxon>Craniata</taxon>
        <taxon>Vertebrata</taxon>
        <taxon>Euteleostomi</taxon>
        <taxon>Lepidosauria</taxon>
        <taxon>Squamata</taxon>
        <taxon>Bifurcata</taxon>
        <taxon>Gekkota</taxon>
        <taxon>Sphaerodactylidae</taxon>
        <taxon>Sphaerodactylus</taxon>
    </lineage>
</organism>
<dbReference type="EMBL" id="CM037616">
    <property type="protein sequence ID" value="KAH7992610.1"/>
    <property type="molecule type" value="Genomic_DNA"/>
</dbReference>
<evidence type="ECO:0000313" key="1">
    <source>
        <dbReference type="EMBL" id="KAH7992610.1"/>
    </source>
</evidence>
<reference evidence="1" key="1">
    <citation type="submission" date="2021-08" db="EMBL/GenBank/DDBJ databases">
        <title>The first chromosome-level gecko genome reveals the dynamic sex chromosomes of Neotropical dwarf geckos (Sphaerodactylidae: Sphaerodactylus).</title>
        <authorList>
            <person name="Pinto B.J."/>
            <person name="Keating S.E."/>
            <person name="Gamble T."/>
        </authorList>
    </citation>
    <scope>NUCLEOTIDE SEQUENCE</scope>
    <source>
        <strain evidence="1">TG3544</strain>
    </source>
</reference>
<dbReference type="Proteomes" id="UP000827872">
    <property type="component" value="Linkage Group LG03"/>
</dbReference>
<proteinExistence type="predicted"/>
<keyword evidence="2" id="KW-1185">Reference proteome</keyword>
<comment type="caution">
    <text evidence="1">The sequence shown here is derived from an EMBL/GenBank/DDBJ whole genome shotgun (WGS) entry which is preliminary data.</text>
</comment>
<gene>
    <name evidence="1" type="ORF">K3G42_024979</name>
</gene>
<protein>
    <submittedName>
        <fullName evidence="1">Uncharacterized protein</fullName>
    </submittedName>
</protein>
<name>A0ACB8EJF4_9SAUR</name>
<accession>A0ACB8EJF4</accession>